<keyword evidence="2" id="KW-1185">Reference proteome</keyword>
<evidence type="ECO:0000313" key="1">
    <source>
        <dbReference type="EMBL" id="GKV03822.1"/>
    </source>
</evidence>
<sequence length="58" mass="6398">MGDGEEKGSRSTSNCRVKLTRLLSCMWLLLAMQASHGQLRVRVARRGGNVPHGLQVHV</sequence>
<organism evidence="1 2">
    <name type="scientific">Rubroshorea leprosula</name>
    <dbReference type="NCBI Taxonomy" id="152421"/>
    <lineage>
        <taxon>Eukaryota</taxon>
        <taxon>Viridiplantae</taxon>
        <taxon>Streptophyta</taxon>
        <taxon>Embryophyta</taxon>
        <taxon>Tracheophyta</taxon>
        <taxon>Spermatophyta</taxon>
        <taxon>Magnoliopsida</taxon>
        <taxon>eudicotyledons</taxon>
        <taxon>Gunneridae</taxon>
        <taxon>Pentapetalae</taxon>
        <taxon>rosids</taxon>
        <taxon>malvids</taxon>
        <taxon>Malvales</taxon>
        <taxon>Dipterocarpaceae</taxon>
        <taxon>Rubroshorea</taxon>
    </lineage>
</organism>
<comment type="caution">
    <text evidence="1">The sequence shown here is derived from an EMBL/GenBank/DDBJ whole genome shotgun (WGS) entry which is preliminary data.</text>
</comment>
<accession>A0AAV5IYN2</accession>
<protein>
    <submittedName>
        <fullName evidence="1">Uncharacterized protein</fullName>
    </submittedName>
</protein>
<dbReference type="AlphaFoldDB" id="A0AAV5IYN2"/>
<reference evidence="1 2" key="1">
    <citation type="journal article" date="2021" name="Commun. Biol.">
        <title>The genome of Shorea leprosula (Dipterocarpaceae) highlights the ecological relevance of drought in aseasonal tropical rainforests.</title>
        <authorList>
            <person name="Ng K.K.S."/>
            <person name="Kobayashi M.J."/>
            <person name="Fawcett J.A."/>
            <person name="Hatakeyama M."/>
            <person name="Paape T."/>
            <person name="Ng C.H."/>
            <person name="Ang C.C."/>
            <person name="Tnah L.H."/>
            <person name="Lee C.T."/>
            <person name="Nishiyama T."/>
            <person name="Sese J."/>
            <person name="O'Brien M.J."/>
            <person name="Copetti D."/>
            <person name="Mohd Noor M.I."/>
            <person name="Ong R.C."/>
            <person name="Putra M."/>
            <person name="Sireger I.Z."/>
            <person name="Indrioko S."/>
            <person name="Kosugi Y."/>
            <person name="Izuno A."/>
            <person name="Isagi Y."/>
            <person name="Lee S.L."/>
            <person name="Shimizu K.K."/>
        </authorList>
    </citation>
    <scope>NUCLEOTIDE SEQUENCE [LARGE SCALE GENOMIC DNA]</scope>
    <source>
        <strain evidence="1">214</strain>
    </source>
</reference>
<name>A0AAV5IYN2_9ROSI</name>
<proteinExistence type="predicted"/>
<gene>
    <name evidence="1" type="ORF">SLEP1_g16065</name>
</gene>
<dbReference type="EMBL" id="BPVZ01000021">
    <property type="protein sequence ID" value="GKV03822.1"/>
    <property type="molecule type" value="Genomic_DNA"/>
</dbReference>
<evidence type="ECO:0000313" key="2">
    <source>
        <dbReference type="Proteomes" id="UP001054252"/>
    </source>
</evidence>
<dbReference type="Proteomes" id="UP001054252">
    <property type="component" value="Unassembled WGS sequence"/>
</dbReference>